<dbReference type="AlphaFoldDB" id="A0A813VKV3"/>
<dbReference type="SUPFAM" id="SSF48726">
    <property type="entry name" value="Immunoglobulin"/>
    <property type="match status" value="2"/>
</dbReference>
<dbReference type="Pfam" id="PF13927">
    <property type="entry name" value="Ig_3"/>
    <property type="match status" value="1"/>
</dbReference>
<proteinExistence type="predicted"/>
<dbReference type="SMART" id="SM00409">
    <property type="entry name" value="IG"/>
    <property type="match status" value="2"/>
</dbReference>
<evidence type="ECO:0000256" key="1">
    <source>
        <dbReference type="ARBA" id="ARBA00022729"/>
    </source>
</evidence>
<dbReference type="InterPro" id="IPR013098">
    <property type="entry name" value="Ig_I-set"/>
</dbReference>
<dbReference type="CDD" id="cd00096">
    <property type="entry name" value="Ig"/>
    <property type="match status" value="1"/>
</dbReference>
<dbReference type="PANTHER" id="PTHR45080:SF8">
    <property type="entry name" value="IG-LIKE DOMAIN-CONTAINING PROTEIN"/>
    <property type="match status" value="1"/>
</dbReference>
<dbReference type="Gene3D" id="2.60.40.10">
    <property type="entry name" value="Immunoglobulins"/>
    <property type="match status" value="3"/>
</dbReference>
<dbReference type="InterPro" id="IPR003599">
    <property type="entry name" value="Ig_sub"/>
</dbReference>
<evidence type="ECO:0000313" key="5">
    <source>
        <dbReference type="Proteomes" id="UP000663879"/>
    </source>
</evidence>
<dbReference type="GO" id="GO:0007156">
    <property type="term" value="P:homophilic cell adhesion via plasma membrane adhesion molecules"/>
    <property type="evidence" value="ECO:0007669"/>
    <property type="project" value="TreeGrafter"/>
</dbReference>
<dbReference type="InterPro" id="IPR007110">
    <property type="entry name" value="Ig-like_dom"/>
</dbReference>
<organism evidence="4 5">
    <name type="scientific">Brachionus calyciflorus</name>
    <dbReference type="NCBI Taxonomy" id="104777"/>
    <lineage>
        <taxon>Eukaryota</taxon>
        <taxon>Metazoa</taxon>
        <taxon>Spiralia</taxon>
        <taxon>Gnathifera</taxon>
        <taxon>Rotifera</taxon>
        <taxon>Eurotatoria</taxon>
        <taxon>Monogononta</taxon>
        <taxon>Pseudotrocha</taxon>
        <taxon>Ploima</taxon>
        <taxon>Brachionidae</taxon>
        <taxon>Brachionus</taxon>
    </lineage>
</organism>
<dbReference type="GO" id="GO:0005886">
    <property type="term" value="C:plasma membrane"/>
    <property type="evidence" value="ECO:0007669"/>
    <property type="project" value="TreeGrafter"/>
</dbReference>
<feature type="non-terminal residue" evidence="4">
    <location>
        <position position="1"/>
    </location>
</feature>
<evidence type="ECO:0000256" key="2">
    <source>
        <dbReference type="ARBA" id="ARBA00023157"/>
    </source>
</evidence>
<dbReference type="InterPro" id="IPR036179">
    <property type="entry name" value="Ig-like_dom_sf"/>
</dbReference>
<protein>
    <recommendedName>
        <fullName evidence="3">Ig-like domain-containing protein</fullName>
    </recommendedName>
</protein>
<dbReference type="InterPro" id="IPR013783">
    <property type="entry name" value="Ig-like_fold"/>
</dbReference>
<dbReference type="InterPro" id="IPR050958">
    <property type="entry name" value="Cell_Adh-Cytoskel_Orgn"/>
</dbReference>
<accession>A0A813VKV3</accession>
<evidence type="ECO:0000313" key="4">
    <source>
        <dbReference type="EMBL" id="CAF0847191.1"/>
    </source>
</evidence>
<dbReference type="SMART" id="SM00408">
    <property type="entry name" value="IGc2"/>
    <property type="match status" value="2"/>
</dbReference>
<evidence type="ECO:0000259" key="3">
    <source>
        <dbReference type="PROSITE" id="PS50835"/>
    </source>
</evidence>
<keyword evidence="2" id="KW-1015">Disulfide bond</keyword>
<reference evidence="4" key="1">
    <citation type="submission" date="2021-02" db="EMBL/GenBank/DDBJ databases">
        <authorList>
            <person name="Nowell W R."/>
        </authorList>
    </citation>
    <scope>NUCLEOTIDE SEQUENCE</scope>
    <source>
        <strain evidence="4">Ploen Becks lab</strain>
    </source>
</reference>
<dbReference type="Pfam" id="PF07679">
    <property type="entry name" value="I-set"/>
    <property type="match status" value="1"/>
</dbReference>
<gene>
    <name evidence="4" type="ORF">OXX778_LOCUS8761</name>
</gene>
<sequence length="324" mass="37768">APIFIGNNDSHVIINALERQNITLTCEAEGNPSPLIYWYKNNKLVATGSHYIKKDISRHSNAVYECVARNGIEPDPSRLFKINVNFKPIINLMYHLVDFQNQTSRHNTKDLNEIEFVCEIIGNPINLISWFKDGIKIKDDSNHRHRMNRNSNYSFIQTFQQKTQSPNELRHKYKKHIYIHTSHNEKHYKYISKLRIRNYDELDNGNYKCSVNGFEGDSSKSITLNELAIKKIEIDAVPLSLAAKNPIVNKNEKFTKKNLNILKDDNVISDKAENNYMHERARGARYNLTKTAGISQNEFNNSVRNEHLNWFYMFLIGVIQLRLI</sequence>
<name>A0A813VKV3_9BILA</name>
<keyword evidence="5" id="KW-1185">Reference proteome</keyword>
<dbReference type="InterPro" id="IPR003598">
    <property type="entry name" value="Ig_sub2"/>
</dbReference>
<dbReference type="EMBL" id="CAJNOC010001234">
    <property type="protein sequence ID" value="CAF0847191.1"/>
    <property type="molecule type" value="Genomic_DNA"/>
</dbReference>
<dbReference type="OrthoDB" id="10012075at2759"/>
<feature type="domain" description="Ig-like" evidence="3">
    <location>
        <begin position="2"/>
        <end position="83"/>
    </location>
</feature>
<keyword evidence="1" id="KW-0732">Signal</keyword>
<dbReference type="PROSITE" id="PS50835">
    <property type="entry name" value="IG_LIKE"/>
    <property type="match status" value="2"/>
</dbReference>
<dbReference type="Proteomes" id="UP000663879">
    <property type="component" value="Unassembled WGS sequence"/>
</dbReference>
<feature type="domain" description="Ig-like" evidence="3">
    <location>
        <begin position="88"/>
        <end position="225"/>
    </location>
</feature>
<dbReference type="PANTHER" id="PTHR45080">
    <property type="entry name" value="CONTACTIN 5"/>
    <property type="match status" value="1"/>
</dbReference>
<comment type="caution">
    <text evidence="4">The sequence shown here is derived from an EMBL/GenBank/DDBJ whole genome shotgun (WGS) entry which is preliminary data.</text>
</comment>